<accession>A0A8J2J3C1</accession>
<dbReference type="EMBL" id="CAJVCH010012039">
    <property type="protein sequence ID" value="CAG7672503.1"/>
    <property type="molecule type" value="Genomic_DNA"/>
</dbReference>
<reference evidence="1" key="1">
    <citation type="submission" date="2021-06" db="EMBL/GenBank/DDBJ databases">
        <authorList>
            <person name="Hodson N. C."/>
            <person name="Mongue J. A."/>
            <person name="Jaron S. K."/>
        </authorList>
    </citation>
    <scope>NUCLEOTIDE SEQUENCE</scope>
</reference>
<feature type="non-terminal residue" evidence="1">
    <location>
        <position position="51"/>
    </location>
</feature>
<comment type="caution">
    <text evidence="1">The sequence shown here is derived from an EMBL/GenBank/DDBJ whole genome shotgun (WGS) entry which is preliminary data.</text>
</comment>
<proteinExistence type="predicted"/>
<protein>
    <submittedName>
        <fullName evidence="1">Uncharacterized protein</fullName>
    </submittedName>
</protein>
<name>A0A8J2J3C1_9HEXA</name>
<evidence type="ECO:0000313" key="1">
    <source>
        <dbReference type="EMBL" id="CAG7672503.1"/>
    </source>
</evidence>
<sequence length="51" mass="5689">TAIIGDILVTNHYLHTGLEDSARDTVTFTSVDKPLYVIKPGSGVIIYFWLH</sequence>
<keyword evidence="2" id="KW-1185">Reference proteome</keyword>
<gene>
    <name evidence="1" type="ORF">AFUS01_LOCUS2127</name>
</gene>
<dbReference type="Proteomes" id="UP000708208">
    <property type="component" value="Unassembled WGS sequence"/>
</dbReference>
<dbReference type="AlphaFoldDB" id="A0A8J2J3C1"/>
<organism evidence="1 2">
    <name type="scientific">Allacma fusca</name>
    <dbReference type="NCBI Taxonomy" id="39272"/>
    <lineage>
        <taxon>Eukaryota</taxon>
        <taxon>Metazoa</taxon>
        <taxon>Ecdysozoa</taxon>
        <taxon>Arthropoda</taxon>
        <taxon>Hexapoda</taxon>
        <taxon>Collembola</taxon>
        <taxon>Symphypleona</taxon>
        <taxon>Sminthuridae</taxon>
        <taxon>Allacma</taxon>
    </lineage>
</organism>
<evidence type="ECO:0000313" key="2">
    <source>
        <dbReference type="Proteomes" id="UP000708208"/>
    </source>
</evidence>